<dbReference type="RefSeq" id="WP_344765139.1">
    <property type="nucleotide sequence ID" value="NZ_BAABAK010000003.1"/>
</dbReference>
<dbReference type="NCBIfam" id="TIGR02246">
    <property type="entry name" value="SgcJ/EcaC family oxidoreductase"/>
    <property type="match status" value="1"/>
</dbReference>
<dbReference type="Gene3D" id="3.10.450.50">
    <property type="match status" value="1"/>
</dbReference>
<comment type="caution">
    <text evidence="1">The sequence shown here is derived from an EMBL/GenBank/DDBJ whole genome shotgun (WGS) entry which is preliminary data.</text>
</comment>
<accession>A0ABP7NYU1</accession>
<dbReference type="Proteomes" id="UP001501081">
    <property type="component" value="Unassembled WGS sequence"/>
</dbReference>
<keyword evidence="2" id="KW-1185">Reference proteome</keyword>
<dbReference type="InterPro" id="IPR032710">
    <property type="entry name" value="NTF2-like_dom_sf"/>
</dbReference>
<organism evidence="1 2">
    <name type="scientific">Pedobacter ginsengiterrae</name>
    <dbReference type="NCBI Taxonomy" id="871696"/>
    <lineage>
        <taxon>Bacteria</taxon>
        <taxon>Pseudomonadati</taxon>
        <taxon>Bacteroidota</taxon>
        <taxon>Sphingobacteriia</taxon>
        <taxon>Sphingobacteriales</taxon>
        <taxon>Sphingobacteriaceae</taxon>
        <taxon>Pedobacter</taxon>
    </lineage>
</organism>
<dbReference type="SUPFAM" id="SSF54427">
    <property type="entry name" value="NTF2-like"/>
    <property type="match status" value="1"/>
</dbReference>
<proteinExistence type="predicted"/>
<evidence type="ECO:0000313" key="2">
    <source>
        <dbReference type="Proteomes" id="UP001501081"/>
    </source>
</evidence>
<dbReference type="InterPro" id="IPR011944">
    <property type="entry name" value="Steroid_delta5-4_isomerase"/>
</dbReference>
<sequence length="147" mass="16883">MSIDCWAQTSQEEINKIVIKQESDWNKNDMLSYANSFTDDATLINFLGLFWKGKGEIITQFKLINDCCIKPTQIKLDIADTRFINSQTAIVYIKETLIAKQDYEVPGKIVKKGSVDHKMITAVFIKQENIWKILSMQVTQIVPLPPR</sequence>
<protein>
    <recommendedName>
        <fullName evidence="3">DUF4440 domain-containing protein</fullName>
    </recommendedName>
</protein>
<evidence type="ECO:0008006" key="3">
    <source>
        <dbReference type="Google" id="ProtNLM"/>
    </source>
</evidence>
<dbReference type="EMBL" id="BAABAK010000003">
    <property type="protein sequence ID" value="GAA3956470.1"/>
    <property type="molecule type" value="Genomic_DNA"/>
</dbReference>
<gene>
    <name evidence="1" type="ORF">GCM10022246_08000</name>
</gene>
<reference evidence="2" key="1">
    <citation type="journal article" date="2019" name="Int. J. Syst. Evol. Microbiol.">
        <title>The Global Catalogue of Microorganisms (GCM) 10K type strain sequencing project: providing services to taxonomists for standard genome sequencing and annotation.</title>
        <authorList>
            <consortium name="The Broad Institute Genomics Platform"/>
            <consortium name="The Broad Institute Genome Sequencing Center for Infectious Disease"/>
            <person name="Wu L."/>
            <person name="Ma J."/>
        </authorList>
    </citation>
    <scope>NUCLEOTIDE SEQUENCE [LARGE SCALE GENOMIC DNA]</scope>
    <source>
        <strain evidence="2">JCM 17338</strain>
    </source>
</reference>
<name>A0ABP7NYU1_9SPHI</name>
<evidence type="ECO:0000313" key="1">
    <source>
        <dbReference type="EMBL" id="GAA3956470.1"/>
    </source>
</evidence>